<reference evidence="1" key="2">
    <citation type="submission" date="2020-09" db="EMBL/GenBank/DDBJ databases">
        <authorList>
            <person name="Sun Q."/>
            <person name="Ohkuma M."/>
        </authorList>
    </citation>
    <scope>NUCLEOTIDE SEQUENCE</scope>
    <source>
        <strain evidence="1">JCM 15759</strain>
    </source>
</reference>
<dbReference type="EMBL" id="BMON01000010">
    <property type="protein sequence ID" value="GGM52533.1"/>
    <property type="molecule type" value="Genomic_DNA"/>
</dbReference>
<dbReference type="OrthoDB" id="204371at2157"/>
<sequence>MSEWEQPFVAPKRGSPLAHRGEQLYAEYPEADGYSFPPNWDLSEWVVDFEDTPFYEQYEDRVDQGRELTVIISDYYADRGTGKTTLAVKFARKMDRTEEGLTPDKVTNTPERFTDAYVEKPKGSGLVFDEAEAGVNARKAMTNVNQELNEKVAMGRVGQKYSFYTLPDINQIDKEIRQMAHYWVLIRRRGRARVYKLENNPFRDNTYTKPVCDVTWGALPEDDPAFSELHEQKWSKLEDEDDKYVPQHEVDERVEKEKKKARKEARNEFIRAVDARGLLNKSEIAEVVDLHRSTVSRIASGEVSAGD</sequence>
<proteinExistence type="predicted"/>
<comment type="caution">
    <text evidence="1">The sequence shown here is derived from an EMBL/GenBank/DDBJ whole genome shotgun (WGS) entry which is preliminary data.</text>
</comment>
<organism evidence="1 2">
    <name type="scientific">Haloarcula argentinensis</name>
    <dbReference type="NCBI Taxonomy" id="43776"/>
    <lineage>
        <taxon>Archaea</taxon>
        <taxon>Methanobacteriati</taxon>
        <taxon>Methanobacteriota</taxon>
        <taxon>Stenosarchaea group</taxon>
        <taxon>Halobacteria</taxon>
        <taxon>Halobacteriales</taxon>
        <taxon>Haloarculaceae</taxon>
        <taxon>Haloarcula</taxon>
    </lineage>
</organism>
<dbReference type="Proteomes" id="UP000656367">
    <property type="component" value="Unassembled WGS sequence"/>
</dbReference>
<name>A0A830FX89_HALAR</name>
<evidence type="ECO:0000313" key="1">
    <source>
        <dbReference type="EMBL" id="GGM52533.1"/>
    </source>
</evidence>
<dbReference type="Gene3D" id="3.40.50.300">
    <property type="entry name" value="P-loop containing nucleotide triphosphate hydrolases"/>
    <property type="match status" value="1"/>
</dbReference>
<gene>
    <name evidence="1" type="ORF">GCM10009006_37070</name>
</gene>
<dbReference type="InterPro" id="IPR027417">
    <property type="entry name" value="P-loop_NTPase"/>
</dbReference>
<accession>A0A830FX89</accession>
<dbReference type="AlphaFoldDB" id="A0A830FX89"/>
<reference evidence="1" key="1">
    <citation type="journal article" date="2014" name="Int. J. Syst. Evol. Microbiol.">
        <title>Complete genome sequence of Corynebacterium casei LMG S-19264T (=DSM 44701T), isolated from a smear-ripened cheese.</title>
        <authorList>
            <consortium name="US DOE Joint Genome Institute (JGI-PGF)"/>
            <person name="Walter F."/>
            <person name="Albersmeier A."/>
            <person name="Kalinowski J."/>
            <person name="Ruckert C."/>
        </authorList>
    </citation>
    <scope>NUCLEOTIDE SEQUENCE</scope>
    <source>
        <strain evidence="1">JCM 15759</strain>
    </source>
</reference>
<dbReference type="RefSeq" id="WP_188854108.1">
    <property type="nucleotide sequence ID" value="NZ_BMON01000010.1"/>
</dbReference>
<protein>
    <submittedName>
        <fullName evidence="1">Uncharacterized protein</fullName>
    </submittedName>
</protein>
<evidence type="ECO:0000313" key="2">
    <source>
        <dbReference type="Proteomes" id="UP000656367"/>
    </source>
</evidence>